<dbReference type="CDD" id="cd00466">
    <property type="entry name" value="DHQase_II"/>
    <property type="match status" value="1"/>
</dbReference>
<evidence type="ECO:0000313" key="13">
    <source>
        <dbReference type="Proteomes" id="UP000886741"/>
    </source>
</evidence>
<dbReference type="InterPro" id="IPR036441">
    <property type="entry name" value="DHquinase_II_sf"/>
</dbReference>
<dbReference type="PANTHER" id="PTHR21272">
    <property type="entry name" value="CATABOLIC 3-DEHYDROQUINASE"/>
    <property type="match status" value="1"/>
</dbReference>
<dbReference type="GO" id="GO:0008652">
    <property type="term" value="P:amino acid biosynthetic process"/>
    <property type="evidence" value="ECO:0007669"/>
    <property type="project" value="UniProtKB-KW"/>
</dbReference>
<dbReference type="PROSITE" id="PS01029">
    <property type="entry name" value="DEHYDROQUINASE_II"/>
    <property type="match status" value="1"/>
</dbReference>
<feature type="binding site" evidence="8 10">
    <location>
        <position position="79"/>
    </location>
    <ligand>
        <name>substrate</name>
    </ligand>
</feature>
<evidence type="ECO:0000256" key="4">
    <source>
        <dbReference type="ARBA" id="ARBA00011193"/>
    </source>
</evidence>
<accession>A0A9D1JSU5</accession>
<comment type="function">
    <text evidence="8">Catalyzes a trans-dehydration via an enolate intermediate.</text>
</comment>
<keyword evidence="6 8" id="KW-0057">Aromatic amino acid biosynthesis</keyword>
<proteinExistence type="inferred from homology"/>
<dbReference type="GO" id="GO:0003855">
    <property type="term" value="F:3-dehydroquinate dehydratase activity"/>
    <property type="evidence" value="ECO:0007669"/>
    <property type="project" value="UniProtKB-UniRule"/>
</dbReference>
<dbReference type="EC" id="4.2.1.10" evidence="5 8"/>
<dbReference type="Pfam" id="PF01220">
    <property type="entry name" value="DHquinase_II"/>
    <property type="match status" value="1"/>
</dbReference>
<comment type="caution">
    <text evidence="12">The sequence shown here is derived from an EMBL/GenBank/DDBJ whole genome shotgun (WGS) entry which is preliminary data.</text>
</comment>
<reference evidence="12" key="2">
    <citation type="journal article" date="2021" name="PeerJ">
        <title>Extensive microbial diversity within the chicken gut microbiome revealed by metagenomics and culture.</title>
        <authorList>
            <person name="Gilroy R."/>
            <person name="Ravi A."/>
            <person name="Getino M."/>
            <person name="Pursley I."/>
            <person name="Horton D.L."/>
            <person name="Alikhan N.F."/>
            <person name="Baker D."/>
            <person name="Gharbi K."/>
            <person name="Hall N."/>
            <person name="Watson M."/>
            <person name="Adriaenssens E.M."/>
            <person name="Foster-Nyarko E."/>
            <person name="Jarju S."/>
            <person name="Secka A."/>
            <person name="Antonio M."/>
            <person name="Oren A."/>
            <person name="Chaudhuri R.R."/>
            <person name="La Ragione R."/>
            <person name="Hildebrand F."/>
            <person name="Pallen M.J."/>
        </authorList>
    </citation>
    <scope>NUCLEOTIDE SEQUENCE</scope>
    <source>
        <strain evidence="12">ChiBcec16-1751</strain>
    </source>
</reference>
<feature type="binding site" evidence="8 10">
    <location>
        <position position="73"/>
    </location>
    <ligand>
        <name>substrate</name>
    </ligand>
</feature>
<dbReference type="PANTHER" id="PTHR21272:SF3">
    <property type="entry name" value="CATABOLIC 3-DEHYDROQUINASE"/>
    <property type="match status" value="1"/>
</dbReference>
<dbReference type="NCBIfam" id="TIGR01088">
    <property type="entry name" value="aroQ"/>
    <property type="match status" value="1"/>
</dbReference>
<dbReference type="HAMAP" id="MF_00169">
    <property type="entry name" value="AroQ"/>
    <property type="match status" value="1"/>
</dbReference>
<evidence type="ECO:0000256" key="7">
    <source>
        <dbReference type="ARBA" id="ARBA00023239"/>
    </source>
</evidence>
<dbReference type="GO" id="GO:0009073">
    <property type="term" value="P:aromatic amino acid family biosynthetic process"/>
    <property type="evidence" value="ECO:0007669"/>
    <property type="project" value="UniProtKB-KW"/>
</dbReference>
<dbReference type="SUPFAM" id="SSF52304">
    <property type="entry name" value="Type II 3-dehydroquinate dehydratase"/>
    <property type="match status" value="1"/>
</dbReference>
<evidence type="ECO:0000256" key="3">
    <source>
        <dbReference type="ARBA" id="ARBA00011037"/>
    </source>
</evidence>
<dbReference type="Gene3D" id="3.40.50.9100">
    <property type="entry name" value="Dehydroquinase, class II"/>
    <property type="match status" value="1"/>
</dbReference>
<dbReference type="InterPro" id="IPR001874">
    <property type="entry name" value="DHquinase_II"/>
</dbReference>
<evidence type="ECO:0000256" key="8">
    <source>
        <dbReference type="HAMAP-Rule" id="MF_00169"/>
    </source>
</evidence>
<gene>
    <name evidence="8 12" type="primary">aroQ</name>
    <name evidence="12" type="ORF">IAA83_04240</name>
</gene>
<keyword evidence="7 8" id="KW-0456">Lyase</keyword>
<feature type="active site" description="Proton donor" evidence="8 9">
    <location>
        <position position="99"/>
    </location>
</feature>
<evidence type="ECO:0000256" key="10">
    <source>
        <dbReference type="PIRSR" id="PIRSR001399-2"/>
    </source>
</evidence>
<dbReference type="PIRSF" id="PIRSF001399">
    <property type="entry name" value="DHquinase_II"/>
    <property type="match status" value="1"/>
</dbReference>
<feature type="binding site" evidence="8 10">
    <location>
        <begin position="100"/>
        <end position="101"/>
    </location>
    <ligand>
        <name>substrate</name>
    </ligand>
</feature>
<evidence type="ECO:0000256" key="2">
    <source>
        <dbReference type="ARBA" id="ARBA00004902"/>
    </source>
</evidence>
<comment type="catalytic activity">
    <reaction evidence="1 8">
        <text>3-dehydroquinate = 3-dehydroshikimate + H2O</text>
        <dbReference type="Rhea" id="RHEA:21096"/>
        <dbReference type="ChEBI" id="CHEBI:15377"/>
        <dbReference type="ChEBI" id="CHEBI:16630"/>
        <dbReference type="ChEBI" id="CHEBI:32364"/>
        <dbReference type="EC" id="4.2.1.10"/>
    </reaction>
</comment>
<feature type="binding site" evidence="8 10">
    <location>
        <position position="110"/>
    </location>
    <ligand>
        <name>substrate</name>
    </ligand>
</feature>
<comment type="similarity">
    <text evidence="3 8">Belongs to the type-II 3-dehydroquinase family.</text>
</comment>
<reference evidence="12" key="1">
    <citation type="submission" date="2020-10" db="EMBL/GenBank/DDBJ databases">
        <authorList>
            <person name="Gilroy R."/>
        </authorList>
    </citation>
    <scope>NUCLEOTIDE SEQUENCE</scope>
    <source>
        <strain evidence="12">ChiBcec16-1751</strain>
    </source>
</reference>
<evidence type="ECO:0000256" key="6">
    <source>
        <dbReference type="ARBA" id="ARBA00023141"/>
    </source>
</evidence>
<comment type="pathway">
    <text evidence="2 8">Metabolic intermediate biosynthesis; chorismate biosynthesis; chorismate from D-erythrose 4-phosphate and phosphoenolpyruvate: step 3/7.</text>
</comment>
<evidence type="ECO:0000256" key="5">
    <source>
        <dbReference type="ARBA" id="ARBA00012060"/>
    </source>
</evidence>
<dbReference type="InterPro" id="IPR018509">
    <property type="entry name" value="DHquinase_II_CS"/>
</dbReference>
<feature type="binding site" evidence="8 10">
    <location>
        <position position="86"/>
    </location>
    <ligand>
        <name>substrate</name>
    </ligand>
</feature>
<evidence type="ECO:0000256" key="1">
    <source>
        <dbReference type="ARBA" id="ARBA00001864"/>
    </source>
</evidence>
<feature type="site" description="Transition state stabilizer" evidence="8 11">
    <location>
        <position position="17"/>
    </location>
</feature>
<comment type="subunit">
    <text evidence="4 8">Homododecamer.</text>
</comment>
<dbReference type="NCBIfam" id="NF003805">
    <property type="entry name" value="PRK05395.1-2"/>
    <property type="match status" value="1"/>
</dbReference>
<dbReference type="GO" id="GO:0019631">
    <property type="term" value="P:quinate catabolic process"/>
    <property type="evidence" value="ECO:0007669"/>
    <property type="project" value="TreeGrafter"/>
</dbReference>
<evidence type="ECO:0000313" key="12">
    <source>
        <dbReference type="EMBL" id="HIS64566.1"/>
    </source>
</evidence>
<sequence length="144" mass="15424">MKFLILNGPNLNLLGSREPGIYGSTGYEALCTMLKDKAAAMGAEADCVQSNHEGALIDAIHGAVGNYDAIIMNPGAFTHYSYAILDALKAVNVPCIEVHISNVHQREEFRHKSVTAPACVGQICGLGTFGYVAAMTYFMEQCHG</sequence>
<feature type="active site" description="Proton acceptor" evidence="8 9">
    <location>
        <position position="22"/>
    </location>
</feature>
<dbReference type="AlphaFoldDB" id="A0A9D1JSU5"/>
<dbReference type="Proteomes" id="UP000886741">
    <property type="component" value="Unassembled WGS sequence"/>
</dbReference>
<keyword evidence="8" id="KW-0028">Amino-acid biosynthesis</keyword>
<protein>
    <recommendedName>
        <fullName evidence="5 8">3-dehydroquinate dehydratase</fullName>
        <shortName evidence="8">3-dehydroquinase</shortName>
        <ecNumber evidence="5 8">4.2.1.10</ecNumber>
    </recommendedName>
    <alternativeName>
        <fullName evidence="8">Type II DHQase</fullName>
    </alternativeName>
</protein>
<evidence type="ECO:0000256" key="11">
    <source>
        <dbReference type="PIRSR" id="PIRSR001399-3"/>
    </source>
</evidence>
<name>A0A9D1JSU5_9FIRM</name>
<dbReference type="EMBL" id="DVJJ01000067">
    <property type="protein sequence ID" value="HIS64566.1"/>
    <property type="molecule type" value="Genomic_DNA"/>
</dbReference>
<evidence type="ECO:0000256" key="9">
    <source>
        <dbReference type="PIRSR" id="PIRSR001399-1"/>
    </source>
</evidence>
<dbReference type="GO" id="GO:0009423">
    <property type="term" value="P:chorismate biosynthetic process"/>
    <property type="evidence" value="ECO:0007669"/>
    <property type="project" value="UniProtKB-UniRule"/>
</dbReference>
<dbReference type="NCBIfam" id="NF003806">
    <property type="entry name" value="PRK05395.1-3"/>
    <property type="match status" value="1"/>
</dbReference>
<organism evidence="12 13">
    <name type="scientific">Candidatus Avoscillospira avistercoris</name>
    <dbReference type="NCBI Taxonomy" id="2840707"/>
    <lineage>
        <taxon>Bacteria</taxon>
        <taxon>Bacillati</taxon>
        <taxon>Bacillota</taxon>
        <taxon>Clostridia</taxon>
        <taxon>Eubacteriales</taxon>
        <taxon>Oscillospiraceae</taxon>
        <taxon>Oscillospiraceae incertae sedis</taxon>
        <taxon>Candidatus Avoscillospira</taxon>
    </lineage>
</organism>
<dbReference type="NCBIfam" id="NF003807">
    <property type="entry name" value="PRK05395.1-4"/>
    <property type="match status" value="1"/>
</dbReference>